<keyword evidence="20" id="KW-1185">Reference proteome</keyword>
<evidence type="ECO:0000313" key="19">
    <source>
        <dbReference type="EMBL" id="CUS15593.1"/>
    </source>
</evidence>
<dbReference type="Gene3D" id="3.40.50.150">
    <property type="entry name" value="Vaccinia Virus protein VP39"/>
    <property type="match status" value="1"/>
</dbReference>
<dbReference type="InterPro" id="IPR036236">
    <property type="entry name" value="Znf_C2H2_sf"/>
</dbReference>
<dbReference type="Proteomes" id="UP001412239">
    <property type="component" value="Unassembled WGS sequence"/>
</dbReference>
<evidence type="ECO:0000256" key="10">
    <source>
        <dbReference type="ARBA" id="ARBA00022771"/>
    </source>
</evidence>
<evidence type="ECO:0000256" key="8">
    <source>
        <dbReference type="ARBA" id="ARBA00022691"/>
    </source>
</evidence>
<keyword evidence="5" id="KW-0597">Phosphoprotein</keyword>
<feature type="coiled-coil region" evidence="16">
    <location>
        <begin position="166"/>
        <end position="193"/>
    </location>
</feature>
<dbReference type="PROSITE" id="PS00028">
    <property type="entry name" value="ZINC_FINGER_C2H2_1"/>
    <property type="match status" value="1"/>
</dbReference>
<dbReference type="Pfam" id="PF22528">
    <property type="entry name" value="PRMT_C"/>
    <property type="match status" value="1"/>
</dbReference>
<evidence type="ECO:0000259" key="18">
    <source>
        <dbReference type="PROSITE" id="PS00028"/>
    </source>
</evidence>
<evidence type="ECO:0000256" key="6">
    <source>
        <dbReference type="ARBA" id="ARBA00022603"/>
    </source>
</evidence>
<evidence type="ECO:0000313" key="20">
    <source>
        <dbReference type="Proteomes" id="UP001412239"/>
    </source>
</evidence>
<feature type="domain" description="C2H2-type" evidence="18">
    <location>
        <begin position="41"/>
        <end position="62"/>
    </location>
</feature>
<dbReference type="GO" id="GO:0032259">
    <property type="term" value="P:methylation"/>
    <property type="evidence" value="ECO:0007669"/>
    <property type="project" value="UniProtKB-KW"/>
</dbReference>
<keyword evidence="11" id="KW-0862">Zinc</keyword>
<dbReference type="GO" id="GO:0005634">
    <property type="term" value="C:nucleus"/>
    <property type="evidence" value="ECO:0007669"/>
    <property type="project" value="UniProtKB-SubCell"/>
</dbReference>
<dbReference type="InterPro" id="IPR049482">
    <property type="entry name" value="ANM3-like_C2H2_Zf"/>
</dbReference>
<dbReference type="GO" id="GO:0008270">
    <property type="term" value="F:zinc ion binding"/>
    <property type="evidence" value="ECO:0007669"/>
    <property type="project" value="UniProtKB-KW"/>
</dbReference>
<dbReference type="GO" id="GO:0005829">
    <property type="term" value="C:cytosol"/>
    <property type="evidence" value="ECO:0007669"/>
    <property type="project" value="UniProtKB-SubCell"/>
</dbReference>
<keyword evidence="4" id="KW-0963">Cytoplasm</keyword>
<dbReference type="InterPro" id="IPR029063">
    <property type="entry name" value="SAM-dependent_MTases_sf"/>
</dbReference>
<dbReference type="PANTHER" id="PTHR11006">
    <property type="entry name" value="PROTEIN ARGININE N-METHYLTRANSFERASE"/>
    <property type="match status" value="1"/>
</dbReference>
<evidence type="ECO:0000256" key="9">
    <source>
        <dbReference type="ARBA" id="ARBA00022723"/>
    </source>
</evidence>
<dbReference type="InterPro" id="IPR041698">
    <property type="entry name" value="Methyltransf_25"/>
</dbReference>
<evidence type="ECO:0000256" key="7">
    <source>
        <dbReference type="ARBA" id="ARBA00022679"/>
    </source>
</evidence>
<keyword evidence="10" id="KW-0863">Zinc-finger</keyword>
<dbReference type="CDD" id="cd02440">
    <property type="entry name" value="AdoMet_MTases"/>
    <property type="match status" value="1"/>
</dbReference>
<evidence type="ECO:0000256" key="4">
    <source>
        <dbReference type="ARBA" id="ARBA00022490"/>
    </source>
</evidence>
<keyword evidence="6 15" id="KW-0489">Methyltransferase</keyword>
<evidence type="ECO:0000256" key="2">
    <source>
        <dbReference type="ARBA" id="ARBA00004514"/>
    </source>
</evidence>
<keyword evidence="9" id="KW-0479">Metal-binding</keyword>
<evidence type="ECO:0000256" key="17">
    <source>
        <dbReference type="SAM" id="MobiDB-lite"/>
    </source>
</evidence>
<evidence type="ECO:0000256" key="14">
    <source>
        <dbReference type="ARBA" id="ARBA00049303"/>
    </source>
</evidence>
<organism evidence="19 20">
    <name type="scientific">Tuber aestivum</name>
    <name type="common">summer truffle</name>
    <dbReference type="NCBI Taxonomy" id="59557"/>
    <lineage>
        <taxon>Eukaryota</taxon>
        <taxon>Fungi</taxon>
        <taxon>Dikarya</taxon>
        <taxon>Ascomycota</taxon>
        <taxon>Pezizomycotina</taxon>
        <taxon>Pezizomycetes</taxon>
        <taxon>Pezizales</taxon>
        <taxon>Tuberaceae</taxon>
        <taxon>Tuber</taxon>
    </lineage>
</organism>
<evidence type="ECO:0000256" key="16">
    <source>
        <dbReference type="SAM" id="Coils"/>
    </source>
</evidence>
<accession>A0A292QA29</accession>
<dbReference type="FunFam" id="3.40.50.150:FF:000034">
    <property type="entry name" value="Protein arginine N-methyltransferase 3"/>
    <property type="match status" value="1"/>
</dbReference>
<dbReference type="SUPFAM" id="SSF57667">
    <property type="entry name" value="beta-beta-alpha zinc fingers"/>
    <property type="match status" value="1"/>
</dbReference>
<sequence>MSGSRAPDPPTDTEQDSIPNDSDEEGWEDAEADSEEVSIVCLFCAETFPSSEGVFGHCTAVHGFEYKAVRKELGLLSLRPFHDRVMNTDDDDDDDDAGGGLDFYGCIKLINYIRSEIAQLRVPDFATPAVFLRDEKYLRPVIEDDALLFGLDCEEEENVRGEDEGITEDQRRIRELEERLKKLELAHSEYREAVNRSLEMRLEGEDRDAKKEGSEDDSHYFESYSGNDIHEIMLKDTVRTDGYRDFIYENKHLFKDKVVLDVGCGTGVLSMFCAKAGAKKVIAVDNSAIINKATANVFENGLDGVITCIRGKIEEVALPVKQVDIIVSEWMGYVLLYEAMLDSVLFARDKYLAPDGLMVPSECKILIAAMHDPEYMNDNVNFWNHVYGFSMTAMKEKIREDVAITGLSPSSLASEPVAFCHLPLHTIKISDLTFTKPFQLGIRQNIESLDAFVIYFDTFFTTSRSQLVPKNARAESWKRGEGGVAFTTGPFGRLTHWKQGVLLVERKSGLLKEGGVIDGEVTYRKRSGNSREVEVEIEWKTENREDKQMWYMR</sequence>
<keyword evidence="8 15" id="KW-0949">S-adenosyl-L-methionine</keyword>
<evidence type="ECO:0000256" key="5">
    <source>
        <dbReference type="ARBA" id="ARBA00022553"/>
    </source>
</evidence>
<name>A0A292QA29_9PEZI</name>
<reference evidence="19" key="1">
    <citation type="submission" date="2015-10" db="EMBL/GenBank/DDBJ databases">
        <authorList>
            <person name="Regsiter A."/>
            <person name="william w."/>
        </authorList>
    </citation>
    <scope>NUCLEOTIDE SEQUENCE</scope>
    <source>
        <strain evidence="19">Montdore</strain>
    </source>
</reference>
<dbReference type="AlphaFoldDB" id="A0A292QA29"/>
<dbReference type="InterPro" id="IPR025799">
    <property type="entry name" value="Arg_MeTrfase"/>
</dbReference>
<comment type="subcellular location">
    <subcellularLocation>
        <location evidence="2">Cytoplasm</location>
        <location evidence="2">Cytosol</location>
    </subcellularLocation>
    <subcellularLocation>
        <location evidence="1">Nucleus</location>
    </subcellularLocation>
</comment>
<keyword evidence="12" id="KW-0539">Nucleus</keyword>
<evidence type="ECO:0000256" key="12">
    <source>
        <dbReference type="ARBA" id="ARBA00023242"/>
    </source>
</evidence>
<dbReference type="GO" id="GO:0042054">
    <property type="term" value="F:histone methyltransferase activity"/>
    <property type="evidence" value="ECO:0007669"/>
    <property type="project" value="TreeGrafter"/>
</dbReference>
<evidence type="ECO:0000256" key="15">
    <source>
        <dbReference type="PROSITE-ProRule" id="PRU01015"/>
    </source>
</evidence>
<keyword evidence="16" id="KW-0175">Coiled coil</keyword>
<dbReference type="Pfam" id="PF21137">
    <property type="entry name" value="ANM3_C2H2_Zf"/>
    <property type="match status" value="1"/>
</dbReference>
<gene>
    <name evidence="19" type="ORF">GSTUAT00000296001</name>
</gene>
<dbReference type="GO" id="GO:0035242">
    <property type="term" value="F:protein-arginine omega-N asymmetric methyltransferase activity"/>
    <property type="evidence" value="ECO:0007669"/>
    <property type="project" value="UniProtKB-EC"/>
</dbReference>
<comment type="catalytic activity">
    <reaction evidence="14">
        <text>L-arginyl-[protein] + S-adenosyl-L-methionine = N(omega)-methyl-L-arginyl-[protein] + S-adenosyl-L-homocysteine + H(+)</text>
        <dbReference type="Rhea" id="RHEA:48100"/>
        <dbReference type="Rhea" id="RHEA-COMP:10532"/>
        <dbReference type="Rhea" id="RHEA-COMP:11990"/>
        <dbReference type="ChEBI" id="CHEBI:15378"/>
        <dbReference type="ChEBI" id="CHEBI:29965"/>
        <dbReference type="ChEBI" id="CHEBI:57856"/>
        <dbReference type="ChEBI" id="CHEBI:59789"/>
        <dbReference type="ChEBI" id="CHEBI:65280"/>
    </reaction>
    <physiologicalReaction direction="left-to-right" evidence="14">
        <dbReference type="Rhea" id="RHEA:48101"/>
    </physiologicalReaction>
</comment>
<dbReference type="FunFam" id="2.70.160.11:FF:000016">
    <property type="entry name" value="Protein arginine methyltransferase RmtB"/>
    <property type="match status" value="1"/>
</dbReference>
<dbReference type="EC" id="2.1.1.319" evidence="3"/>
<feature type="compositionally biased region" description="Acidic residues" evidence="17">
    <location>
        <begin position="11"/>
        <end position="31"/>
    </location>
</feature>
<dbReference type="PROSITE" id="PS51678">
    <property type="entry name" value="SAM_MT_PRMT"/>
    <property type="match status" value="1"/>
</dbReference>
<dbReference type="EMBL" id="LN890945">
    <property type="protein sequence ID" value="CUS15593.1"/>
    <property type="molecule type" value="Genomic_DNA"/>
</dbReference>
<dbReference type="Pfam" id="PF13649">
    <property type="entry name" value="Methyltransf_25"/>
    <property type="match status" value="1"/>
</dbReference>
<dbReference type="InterPro" id="IPR055135">
    <property type="entry name" value="PRMT_dom"/>
</dbReference>
<dbReference type="Gene3D" id="2.70.160.11">
    <property type="entry name" value="Hnrnp arginine n-methyltransferase1"/>
    <property type="match status" value="1"/>
</dbReference>
<evidence type="ECO:0000256" key="1">
    <source>
        <dbReference type="ARBA" id="ARBA00004123"/>
    </source>
</evidence>
<dbReference type="PANTHER" id="PTHR11006:SF116">
    <property type="entry name" value="PROTEIN METHYLTRANSFERASE"/>
    <property type="match status" value="1"/>
</dbReference>
<dbReference type="SUPFAM" id="SSF53335">
    <property type="entry name" value="S-adenosyl-L-methionine-dependent methyltransferases"/>
    <property type="match status" value="1"/>
</dbReference>
<protein>
    <recommendedName>
        <fullName evidence="3">type I protein arginine methyltransferase</fullName>
        <ecNumber evidence="3">2.1.1.319</ecNumber>
    </recommendedName>
</protein>
<keyword evidence="7 15" id="KW-0808">Transferase</keyword>
<feature type="region of interest" description="Disordered" evidence="17">
    <location>
        <begin position="1"/>
        <end position="31"/>
    </location>
</feature>
<evidence type="ECO:0000256" key="13">
    <source>
        <dbReference type="ARBA" id="ARBA00047384"/>
    </source>
</evidence>
<dbReference type="InterPro" id="IPR013087">
    <property type="entry name" value="Znf_C2H2_type"/>
</dbReference>
<comment type="catalytic activity">
    <reaction evidence="13">
        <text>L-arginyl-[protein] + 2 S-adenosyl-L-methionine = N(omega),N(omega)-dimethyl-L-arginyl-[protein] + 2 S-adenosyl-L-homocysteine + 2 H(+)</text>
        <dbReference type="Rhea" id="RHEA:48096"/>
        <dbReference type="Rhea" id="RHEA-COMP:10532"/>
        <dbReference type="Rhea" id="RHEA-COMP:11991"/>
        <dbReference type="ChEBI" id="CHEBI:15378"/>
        <dbReference type="ChEBI" id="CHEBI:29965"/>
        <dbReference type="ChEBI" id="CHEBI:57856"/>
        <dbReference type="ChEBI" id="CHEBI:59789"/>
        <dbReference type="ChEBI" id="CHEBI:61897"/>
        <dbReference type="EC" id="2.1.1.319"/>
    </reaction>
    <physiologicalReaction direction="left-to-right" evidence="13">
        <dbReference type="Rhea" id="RHEA:48097"/>
    </physiologicalReaction>
</comment>
<evidence type="ECO:0000256" key="3">
    <source>
        <dbReference type="ARBA" id="ARBA00011925"/>
    </source>
</evidence>
<evidence type="ECO:0000256" key="11">
    <source>
        <dbReference type="ARBA" id="ARBA00022833"/>
    </source>
</evidence>
<proteinExistence type="predicted"/>